<protein>
    <submittedName>
        <fullName evidence="1">Uncharacterized protein</fullName>
    </submittedName>
</protein>
<name>A0ABQ8SWF5_PERAM</name>
<dbReference type="Proteomes" id="UP001148838">
    <property type="component" value="Unassembled WGS sequence"/>
</dbReference>
<accession>A0ABQ8SWF5</accession>
<reference evidence="1 2" key="1">
    <citation type="journal article" date="2022" name="Allergy">
        <title>Genome assembly and annotation of Periplaneta americana reveal a comprehensive cockroach allergen profile.</title>
        <authorList>
            <person name="Wang L."/>
            <person name="Xiong Q."/>
            <person name="Saelim N."/>
            <person name="Wang L."/>
            <person name="Nong W."/>
            <person name="Wan A.T."/>
            <person name="Shi M."/>
            <person name="Liu X."/>
            <person name="Cao Q."/>
            <person name="Hui J.H.L."/>
            <person name="Sookrung N."/>
            <person name="Leung T.F."/>
            <person name="Tungtrongchitr A."/>
            <person name="Tsui S.K.W."/>
        </authorList>
    </citation>
    <scope>NUCLEOTIDE SEQUENCE [LARGE SCALE GENOMIC DNA]</scope>
    <source>
        <strain evidence="1">PWHHKU_190912</strain>
    </source>
</reference>
<organism evidence="1 2">
    <name type="scientific">Periplaneta americana</name>
    <name type="common">American cockroach</name>
    <name type="synonym">Blatta americana</name>
    <dbReference type="NCBI Taxonomy" id="6978"/>
    <lineage>
        <taxon>Eukaryota</taxon>
        <taxon>Metazoa</taxon>
        <taxon>Ecdysozoa</taxon>
        <taxon>Arthropoda</taxon>
        <taxon>Hexapoda</taxon>
        <taxon>Insecta</taxon>
        <taxon>Pterygota</taxon>
        <taxon>Neoptera</taxon>
        <taxon>Polyneoptera</taxon>
        <taxon>Dictyoptera</taxon>
        <taxon>Blattodea</taxon>
        <taxon>Blattoidea</taxon>
        <taxon>Blattidae</taxon>
        <taxon>Blattinae</taxon>
        <taxon>Periplaneta</taxon>
    </lineage>
</organism>
<dbReference type="EMBL" id="JAJSOF020000019">
    <property type="protein sequence ID" value="KAJ4438554.1"/>
    <property type="molecule type" value="Genomic_DNA"/>
</dbReference>
<proteinExistence type="predicted"/>
<evidence type="ECO:0000313" key="2">
    <source>
        <dbReference type="Proteomes" id="UP001148838"/>
    </source>
</evidence>
<comment type="caution">
    <text evidence="1">The sequence shown here is derived from an EMBL/GenBank/DDBJ whole genome shotgun (WGS) entry which is preliminary data.</text>
</comment>
<keyword evidence="2" id="KW-1185">Reference proteome</keyword>
<sequence>MQGVLPTACELGNGNLYTRIYFNTSGSGGTAEVVGYRRNCLLIRSCYRTWVRFLLGLITKQRIFVPKRTVNRVVSSGSYIYYVTWMRQGSLTYVEVARFFTHMGSQSVLFSIDEIDDSEMLFDEMRPKIQHILPDIRLTIGEKLGKNPTSSGRPVTAGTQRNVTGIDAAILNDWWIQLRTLSQQFNISYGAVYDIAHDILKFHKERSQEKEKLTGQPSFTEQKLLQSTASIQKADSL</sequence>
<gene>
    <name evidence="1" type="ORF">ANN_14501</name>
</gene>
<evidence type="ECO:0000313" key="1">
    <source>
        <dbReference type="EMBL" id="KAJ4438554.1"/>
    </source>
</evidence>